<sequence length="588" mass="67112">MQKHPQLLRRPLPPKLLKLSLCKKKIHTAKTGETKSPHVVFTQEETISIKRDKTSFPDVVSRNKSPIPVKIQNLCVDYHVQERVTTISTHLKSTKNVHWHIADTSTGSIFLPSCHAASTRVFGKETCQIKRSRESKKMVKEVYTSKKLEDILILSSALSKRLITPSKIIPTEHKKAYPKYQPLPKTPSYTYQHILADFSETVLSPLPSTPLAKPEGRWLDVLTQSSVWKLRVTQFPDGISLPTPVLPRKPHRQSIIETLVTENENVETVPKQVTPNPIEVTTQTRIIESDRNLVCGEGFKTITTTRYETVTAMAKLAVVNCQVHGRNALNLKGFFLLNCPDLTSLAFQLIYLNLSFNDLSSFPTEVFCLKNLQVLKLRNNPIKEIPSEIQQLKYLRIFGIAFNWITVLPPGLFCLSYLEDLDVSYNEISFIPNEIQKLRSLEKLNVDGNALPFLPCGILRLNLIKIHLANNFTHPCFWKDYSWNNPQRLTQIASLFIVRNNLRKFYDDIPVEIQKLLNCTSKCEWCHGPKFGEGFHIIRPYDIFGALQLPVMFHVCSSHCYRKIKESSFISSSIPDKTIGLNSELTKE</sequence>
<organism evidence="3 4">
    <name type="scientific">Prolemur simus</name>
    <name type="common">Greater bamboo lemur</name>
    <name type="synonym">Hapalemur simus</name>
    <dbReference type="NCBI Taxonomy" id="1328070"/>
    <lineage>
        <taxon>Eukaryota</taxon>
        <taxon>Metazoa</taxon>
        <taxon>Chordata</taxon>
        <taxon>Craniata</taxon>
        <taxon>Vertebrata</taxon>
        <taxon>Euteleostomi</taxon>
        <taxon>Mammalia</taxon>
        <taxon>Eutheria</taxon>
        <taxon>Euarchontoglires</taxon>
        <taxon>Primates</taxon>
        <taxon>Strepsirrhini</taxon>
        <taxon>Lemuriformes</taxon>
        <taxon>Lemuridae</taxon>
        <taxon>Prolemur</taxon>
    </lineage>
</organism>
<evidence type="ECO:0000313" key="4">
    <source>
        <dbReference type="Proteomes" id="UP000694414"/>
    </source>
</evidence>
<reference evidence="3" key="1">
    <citation type="submission" date="2025-08" db="UniProtKB">
        <authorList>
            <consortium name="Ensembl"/>
        </authorList>
    </citation>
    <scope>IDENTIFICATION</scope>
</reference>
<dbReference type="GeneTree" id="ENSGT00710000106860"/>
<evidence type="ECO:0000313" key="3">
    <source>
        <dbReference type="Ensembl" id="ENSPSMP00000012810.1"/>
    </source>
</evidence>
<dbReference type="PROSITE" id="PS51450">
    <property type="entry name" value="LRR"/>
    <property type="match status" value="2"/>
</dbReference>
<dbReference type="SUPFAM" id="SSF52058">
    <property type="entry name" value="L domain-like"/>
    <property type="match status" value="1"/>
</dbReference>
<protein>
    <submittedName>
        <fullName evidence="3">Leucine rich repeat containing 63</fullName>
    </submittedName>
</protein>
<evidence type="ECO:0000256" key="1">
    <source>
        <dbReference type="ARBA" id="ARBA00022614"/>
    </source>
</evidence>
<gene>
    <name evidence="3" type="primary">LRRC63</name>
</gene>
<dbReference type="Pfam" id="PF13855">
    <property type="entry name" value="LRR_8"/>
    <property type="match status" value="1"/>
</dbReference>
<dbReference type="InterPro" id="IPR001611">
    <property type="entry name" value="Leu-rich_rpt"/>
</dbReference>
<dbReference type="Ensembl" id="ENSPSMT00000014931.1">
    <property type="protein sequence ID" value="ENSPSMP00000012810.1"/>
    <property type="gene ID" value="ENSPSMG00000009229.1"/>
</dbReference>
<dbReference type="AlphaFoldDB" id="A0A8C9DIT5"/>
<accession>A0A8C9DIT5</accession>
<dbReference type="GO" id="GO:0005737">
    <property type="term" value="C:cytoplasm"/>
    <property type="evidence" value="ECO:0007669"/>
    <property type="project" value="TreeGrafter"/>
</dbReference>
<dbReference type="SMART" id="SM00369">
    <property type="entry name" value="LRR_TYP"/>
    <property type="match status" value="3"/>
</dbReference>
<evidence type="ECO:0000256" key="2">
    <source>
        <dbReference type="ARBA" id="ARBA00022737"/>
    </source>
</evidence>
<keyword evidence="2" id="KW-0677">Repeat</keyword>
<proteinExistence type="predicted"/>
<name>A0A8C9DIT5_PROSS</name>
<dbReference type="InterPro" id="IPR050216">
    <property type="entry name" value="LRR_domain-containing"/>
</dbReference>
<dbReference type="Gene3D" id="3.80.10.10">
    <property type="entry name" value="Ribonuclease Inhibitor"/>
    <property type="match status" value="1"/>
</dbReference>
<dbReference type="Proteomes" id="UP000694414">
    <property type="component" value="Unplaced"/>
</dbReference>
<keyword evidence="4" id="KW-1185">Reference proteome</keyword>
<keyword evidence="1" id="KW-0433">Leucine-rich repeat</keyword>
<dbReference type="PANTHER" id="PTHR48051:SF1">
    <property type="entry name" value="RAS SUPPRESSOR PROTEIN 1"/>
    <property type="match status" value="1"/>
</dbReference>
<reference evidence="3" key="2">
    <citation type="submission" date="2025-09" db="UniProtKB">
        <authorList>
            <consortium name="Ensembl"/>
        </authorList>
    </citation>
    <scope>IDENTIFICATION</scope>
</reference>
<dbReference type="PANTHER" id="PTHR48051">
    <property type="match status" value="1"/>
</dbReference>
<dbReference type="Pfam" id="PF00560">
    <property type="entry name" value="LRR_1"/>
    <property type="match status" value="1"/>
</dbReference>
<dbReference type="InterPro" id="IPR003591">
    <property type="entry name" value="Leu-rich_rpt_typical-subtyp"/>
</dbReference>
<dbReference type="InterPro" id="IPR032675">
    <property type="entry name" value="LRR_dom_sf"/>
</dbReference>